<proteinExistence type="predicted"/>
<keyword evidence="1" id="KW-0863">Zinc-finger</keyword>
<keyword evidence="5" id="KW-1185">Reference proteome</keyword>
<feature type="region of interest" description="Disordered" evidence="2">
    <location>
        <begin position="470"/>
        <end position="496"/>
    </location>
</feature>
<keyword evidence="1" id="KW-0479">Metal-binding</keyword>
<dbReference type="RefSeq" id="XP_007782894.1">
    <property type="nucleotide sequence ID" value="XM_007784704.1"/>
</dbReference>
<feature type="zinc finger region" description="C3H1-type" evidence="1">
    <location>
        <begin position="141"/>
        <end position="170"/>
    </location>
</feature>
<accession>R7Z0A1</accession>
<reference evidence="5" key="1">
    <citation type="submission" date="2012-06" db="EMBL/GenBank/DDBJ databases">
        <title>The genome sequence of Coniosporium apollinis CBS 100218.</title>
        <authorList>
            <consortium name="The Broad Institute Genome Sequencing Platform"/>
            <person name="Cuomo C."/>
            <person name="Gorbushina A."/>
            <person name="Noack S."/>
            <person name="Walker B."/>
            <person name="Young S.K."/>
            <person name="Zeng Q."/>
            <person name="Gargeya S."/>
            <person name="Fitzgerald M."/>
            <person name="Haas B."/>
            <person name="Abouelleil A."/>
            <person name="Alvarado L."/>
            <person name="Arachchi H.M."/>
            <person name="Berlin A.M."/>
            <person name="Chapman S.B."/>
            <person name="Goldberg J."/>
            <person name="Griggs A."/>
            <person name="Gujja S."/>
            <person name="Hansen M."/>
            <person name="Howarth C."/>
            <person name="Imamovic A."/>
            <person name="Larimer J."/>
            <person name="McCowan C."/>
            <person name="Montmayeur A."/>
            <person name="Murphy C."/>
            <person name="Neiman D."/>
            <person name="Pearson M."/>
            <person name="Priest M."/>
            <person name="Roberts A."/>
            <person name="Saif S."/>
            <person name="Shea T."/>
            <person name="Sisk P."/>
            <person name="Sykes S."/>
            <person name="Wortman J."/>
            <person name="Nusbaum C."/>
            <person name="Birren B."/>
        </authorList>
    </citation>
    <scope>NUCLEOTIDE SEQUENCE [LARGE SCALE GENOMIC DNA]</scope>
    <source>
        <strain evidence="5">CBS 100218</strain>
    </source>
</reference>
<dbReference type="PROSITE" id="PS50103">
    <property type="entry name" value="ZF_C3H1"/>
    <property type="match status" value="1"/>
</dbReference>
<feature type="region of interest" description="Disordered" evidence="2">
    <location>
        <begin position="219"/>
        <end position="243"/>
    </location>
</feature>
<feature type="compositionally biased region" description="Polar residues" evidence="2">
    <location>
        <begin position="375"/>
        <end position="388"/>
    </location>
</feature>
<evidence type="ECO:0000256" key="1">
    <source>
        <dbReference type="PROSITE-ProRule" id="PRU00723"/>
    </source>
</evidence>
<feature type="region of interest" description="Disordered" evidence="2">
    <location>
        <begin position="517"/>
        <end position="568"/>
    </location>
</feature>
<dbReference type="HOGENOM" id="CLU_438715_0_0_1"/>
<keyword evidence="1" id="KW-0862">Zinc</keyword>
<evidence type="ECO:0000259" key="3">
    <source>
        <dbReference type="PROSITE" id="PS50103"/>
    </source>
</evidence>
<feature type="compositionally biased region" description="Acidic residues" evidence="2">
    <location>
        <begin position="219"/>
        <end position="233"/>
    </location>
</feature>
<dbReference type="AlphaFoldDB" id="R7Z0A1"/>
<feature type="compositionally biased region" description="Basic and acidic residues" evidence="2">
    <location>
        <begin position="536"/>
        <end position="568"/>
    </location>
</feature>
<dbReference type="OrthoDB" id="5355510at2759"/>
<dbReference type="GeneID" id="19904256"/>
<evidence type="ECO:0000313" key="4">
    <source>
        <dbReference type="EMBL" id="EON67577.1"/>
    </source>
</evidence>
<sequence>MNDVRGMECLGEYPSTGAVYSLEPQDPLIASSTPGSAAVRPAQKQYQAPDAMVRQSLDHLRQITRRGRPAQSLVTATAPVMGQNETRPPSPTLSWRRGQPSEQDQTQAVIDAIVGADPSAAARIGYVRPRPPPPSGTEPDPFKKKYCTYWIRTGECDYTQQGCLYKHEMPDREELMKIGFREIPRWWKERNAVKITMDPIALSSNREPSWMRRRIMEVDDEASDADSEDDEFGDGGPTRAVVPRGPVAVMQPRQRVPASASQRPNTPIDSKQAFQVRLDPKEINEAVVTAQTIMDQQRQALPKTSASAVADDLLTNYPALVPLPGSPQPQPQLVTPPPTPAKHVSARTETTTSPAPPFCKGAFLPAVDPPAQRAHTPSASPAPTSTRGPNPRMIPIAAAAAASPCASSAVHPAKDQQQHPPRTPAAISALIDSIPLPPGSPTKSTQRAPVTAAAEPAPVAALLPSLAEVSEEGSGAKSATTRPTAREVAVQRKSKPAIPPAARGLLASRHAPVSAAVGVAKERVTQPGMRSTVRSTESKGSAERTAAKGAERSEVRQRSEARSGERFRRGAVVVASAAAVAAGAASKEAAPKPRARRPAIPGSVFERSEAGKVVARNVRSSRL</sequence>
<evidence type="ECO:0000313" key="5">
    <source>
        <dbReference type="Proteomes" id="UP000016924"/>
    </source>
</evidence>
<dbReference type="STRING" id="1168221.R7Z0A1"/>
<name>R7Z0A1_CONA1</name>
<feature type="region of interest" description="Disordered" evidence="2">
    <location>
        <begin position="323"/>
        <end position="392"/>
    </location>
</feature>
<dbReference type="Proteomes" id="UP000016924">
    <property type="component" value="Unassembled WGS sequence"/>
</dbReference>
<feature type="region of interest" description="Disordered" evidence="2">
    <location>
        <begin position="24"/>
        <end position="49"/>
    </location>
</feature>
<dbReference type="GO" id="GO:0008270">
    <property type="term" value="F:zinc ion binding"/>
    <property type="evidence" value="ECO:0007669"/>
    <property type="project" value="UniProtKB-KW"/>
</dbReference>
<dbReference type="eggNOG" id="ENOG502ST3I">
    <property type="taxonomic scope" value="Eukaryota"/>
</dbReference>
<protein>
    <recommendedName>
        <fullName evidence="3">C3H1-type domain-containing protein</fullName>
    </recommendedName>
</protein>
<feature type="domain" description="C3H1-type" evidence="3">
    <location>
        <begin position="141"/>
        <end position="170"/>
    </location>
</feature>
<feature type="compositionally biased region" description="Pro residues" evidence="2">
    <location>
        <begin position="324"/>
        <end position="340"/>
    </location>
</feature>
<feature type="region of interest" description="Disordered" evidence="2">
    <location>
        <begin position="582"/>
        <end position="623"/>
    </location>
</feature>
<organism evidence="4 5">
    <name type="scientific">Coniosporium apollinis (strain CBS 100218)</name>
    <name type="common">Rock-inhabiting black yeast</name>
    <dbReference type="NCBI Taxonomy" id="1168221"/>
    <lineage>
        <taxon>Eukaryota</taxon>
        <taxon>Fungi</taxon>
        <taxon>Dikarya</taxon>
        <taxon>Ascomycota</taxon>
        <taxon>Pezizomycotina</taxon>
        <taxon>Dothideomycetes</taxon>
        <taxon>Dothideomycetes incertae sedis</taxon>
        <taxon>Coniosporium</taxon>
    </lineage>
</organism>
<evidence type="ECO:0000256" key="2">
    <source>
        <dbReference type="SAM" id="MobiDB-lite"/>
    </source>
</evidence>
<dbReference type="InterPro" id="IPR000571">
    <property type="entry name" value="Znf_CCCH"/>
</dbReference>
<dbReference type="EMBL" id="JH767588">
    <property type="protein sequence ID" value="EON67577.1"/>
    <property type="molecule type" value="Genomic_DNA"/>
</dbReference>
<feature type="region of interest" description="Disordered" evidence="2">
    <location>
        <begin position="432"/>
        <end position="453"/>
    </location>
</feature>
<gene>
    <name evidence="4" type="ORF">W97_06945</name>
</gene>